<proteinExistence type="predicted"/>
<dbReference type="AlphaFoldDB" id="A0A0V7ZFR5"/>
<dbReference type="InterPro" id="IPR013216">
    <property type="entry name" value="Methyltransf_11"/>
</dbReference>
<reference evidence="2 3" key="1">
    <citation type="journal article" date="2015" name="Genome Announc.">
        <title>Draft Genome of the Euendolithic (true boring) Cyanobacterium Mastigocoleus testarum strain BC008.</title>
        <authorList>
            <person name="Guida B.S."/>
            <person name="Garcia-Pichel F."/>
        </authorList>
    </citation>
    <scope>NUCLEOTIDE SEQUENCE [LARGE SCALE GENOMIC DNA]</scope>
    <source>
        <strain evidence="2 3">BC008</strain>
    </source>
</reference>
<dbReference type="Pfam" id="PF08241">
    <property type="entry name" value="Methyltransf_11"/>
    <property type="match status" value="1"/>
</dbReference>
<dbReference type="Gene3D" id="3.40.50.150">
    <property type="entry name" value="Vaccinia Virus protein VP39"/>
    <property type="match status" value="1"/>
</dbReference>
<dbReference type="Proteomes" id="UP000053372">
    <property type="component" value="Unassembled WGS sequence"/>
</dbReference>
<sequence>MTVQTALQYKDILICPQCNREKNTFNQLILNSDKFKCASCSMTYDVMDGVPILAEDYSSSHIIRRTNNTKNYNIQDNQLNRENFYYEHYSNRSRTIDLQSSYLLKERNLIETFIKENCINGSCLEVGCGTGIFADVSTQYLGLDYSLSSVFAKGFTDYARIVASAESIPLKSQSVNLVFSFNTLEHIPNPELAFSEIDRVLVPSGYAILKPAWHCTKYNTELLPIKSYCELNFLQRCHKFLIPLLKSKAYKFLIKIPQRLIRKLSYSFFSSKIPTKLRYRKLNPYLGNDVFIADCDATADIDCYEGLLYFESRGYKIISHKTIISRLLAGNDLLILQKP</sequence>
<dbReference type="RefSeq" id="WP_027838832.1">
    <property type="nucleotide sequence ID" value="NZ_LMTZ01000140.1"/>
</dbReference>
<gene>
    <name evidence="2" type="ORF">BC008_39240</name>
</gene>
<dbReference type="SUPFAM" id="SSF158997">
    <property type="entry name" value="Trm112p-like"/>
    <property type="match status" value="1"/>
</dbReference>
<dbReference type="InterPro" id="IPR029063">
    <property type="entry name" value="SAM-dependent_MTases_sf"/>
</dbReference>
<accession>A0A0V7ZFR5</accession>
<dbReference type="SUPFAM" id="SSF53335">
    <property type="entry name" value="S-adenosyl-L-methionine-dependent methyltransferases"/>
    <property type="match status" value="1"/>
</dbReference>
<protein>
    <recommendedName>
        <fullName evidence="1">Methyltransferase type 11 domain-containing protein</fullName>
    </recommendedName>
</protein>
<dbReference type="EMBL" id="LMTZ01000140">
    <property type="protein sequence ID" value="KST63320.1"/>
    <property type="molecule type" value="Genomic_DNA"/>
</dbReference>
<evidence type="ECO:0000313" key="3">
    <source>
        <dbReference type="Proteomes" id="UP000053372"/>
    </source>
</evidence>
<comment type="caution">
    <text evidence="2">The sequence shown here is derived from an EMBL/GenBank/DDBJ whole genome shotgun (WGS) entry which is preliminary data.</text>
</comment>
<organism evidence="2 3">
    <name type="scientific">Mastigocoleus testarum BC008</name>
    <dbReference type="NCBI Taxonomy" id="371196"/>
    <lineage>
        <taxon>Bacteria</taxon>
        <taxon>Bacillati</taxon>
        <taxon>Cyanobacteriota</taxon>
        <taxon>Cyanophyceae</taxon>
        <taxon>Nostocales</taxon>
        <taxon>Hapalosiphonaceae</taxon>
        <taxon>Mastigocoleus</taxon>
    </lineage>
</organism>
<dbReference type="CDD" id="cd02440">
    <property type="entry name" value="AdoMet_MTases"/>
    <property type="match status" value="1"/>
</dbReference>
<feature type="domain" description="Methyltransferase type 11" evidence="1">
    <location>
        <begin position="124"/>
        <end position="208"/>
    </location>
</feature>
<evidence type="ECO:0000313" key="2">
    <source>
        <dbReference type="EMBL" id="KST63320.1"/>
    </source>
</evidence>
<dbReference type="GO" id="GO:0008757">
    <property type="term" value="F:S-adenosylmethionine-dependent methyltransferase activity"/>
    <property type="evidence" value="ECO:0007669"/>
    <property type="project" value="InterPro"/>
</dbReference>
<evidence type="ECO:0000259" key="1">
    <source>
        <dbReference type="Pfam" id="PF08241"/>
    </source>
</evidence>
<dbReference type="OrthoDB" id="9790457at2"/>
<keyword evidence="3" id="KW-1185">Reference proteome</keyword>
<name>A0A0V7ZFR5_9CYAN</name>